<dbReference type="InterPro" id="IPR012678">
    <property type="entry name" value="Ribosomal_uL23/eL15/eS24_sf"/>
</dbReference>
<keyword evidence="4" id="KW-1185">Reference proteome</keyword>
<feature type="non-terminal residue" evidence="3">
    <location>
        <position position="1"/>
    </location>
</feature>
<reference evidence="3 4" key="1">
    <citation type="journal article" date="2023" name="bioRxiv">
        <title>Conserved and derived expression patterns and positive selection on dental genes reveal complex evolutionary context of ever-growing rodent molars.</title>
        <authorList>
            <person name="Calamari Z.T."/>
            <person name="Song A."/>
            <person name="Cohen E."/>
            <person name="Akter M."/>
            <person name="Roy R.D."/>
            <person name="Hallikas O."/>
            <person name="Christensen M.M."/>
            <person name="Li P."/>
            <person name="Marangoni P."/>
            <person name="Jernvall J."/>
            <person name="Klein O.D."/>
        </authorList>
    </citation>
    <scope>NUCLEOTIDE SEQUENCE [LARGE SCALE GENOMIC DNA]</scope>
    <source>
        <strain evidence="3">V071</strain>
    </source>
</reference>
<dbReference type="Gene3D" id="3.40.1120.10">
    <property type="entry name" value="Ribosomal protein l15e"/>
    <property type="match status" value="1"/>
</dbReference>
<evidence type="ECO:0000313" key="3">
    <source>
        <dbReference type="EMBL" id="KAK7805601.1"/>
    </source>
</evidence>
<dbReference type="GO" id="GO:0044391">
    <property type="term" value="C:ribosomal subunit"/>
    <property type="evidence" value="ECO:0007669"/>
    <property type="project" value="UniProtKB-ARBA"/>
</dbReference>
<dbReference type="Proteomes" id="UP001488838">
    <property type="component" value="Unassembled WGS sequence"/>
</dbReference>
<accession>A0AAW0HTZ2</accession>
<gene>
    <name evidence="3" type="ORF">U0070_000129</name>
</gene>
<evidence type="ECO:0000313" key="4">
    <source>
        <dbReference type="Proteomes" id="UP001488838"/>
    </source>
</evidence>
<proteinExistence type="predicted"/>
<evidence type="ECO:0000256" key="2">
    <source>
        <dbReference type="ARBA" id="ARBA00023274"/>
    </source>
</evidence>
<comment type="caution">
    <text evidence="3">The sequence shown here is derived from an EMBL/GenBank/DDBJ whole genome shotgun (WGS) entry which is preliminary data.</text>
</comment>
<dbReference type="GO" id="GO:0006412">
    <property type="term" value="P:translation"/>
    <property type="evidence" value="ECO:0007669"/>
    <property type="project" value="InterPro"/>
</dbReference>
<keyword evidence="1" id="KW-0689">Ribosomal protein</keyword>
<dbReference type="SUPFAM" id="SSF54189">
    <property type="entry name" value="Ribosomal proteins S24e, L23 and L15e"/>
    <property type="match status" value="1"/>
</dbReference>
<dbReference type="InterPro" id="IPR024794">
    <property type="entry name" value="Rbsml_eL15_core_dom_sf"/>
</dbReference>
<protein>
    <submittedName>
        <fullName evidence="3">Uncharacterized protein</fullName>
    </submittedName>
</protein>
<organism evidence="3 4">
    <name type="scientific">Myodes glareolus</name>
    <name type="common">Bank vole</name>
    <name type="synonym">Clethrionomys glareolus</name>
    <dbReference type="NCBI Taxonomy" id="447135"/>
    <lineage>
        <taxon>Eukaryota</taxon>
        <taxon>Metazoa</taxon>
        <taxon>Chordata</taxon>
        <taxon>Craniata</taxon>
        <taxon>Vertebrata</taxon>
        <taxon>Euteleostomi</taxon>
        <taxon>Mammalia</taxon>
        <taxon>Eutheria</taxon>
        <taxon>Euarchontoglires</taxon>
        <taxon>Glires</taxon>
        <taxon>Rodentia</taxon>
        <taxon>Myomorpha</taxon>
        <taxon>Muroidea</taxon>
        <taxon>Cricetidae</taxon>
        <taxon>Arvicolinae</taxon>
        <taxon>Myodes</taxon>
    </lineage>
</organism>
<dbReference type="GO" id="GO:0022626">
    <property type="term" value="C:cytosolic ribosome"/>
    <property type="evidence" value="ECO:0007669"/>
    <property type="project" value="UniProtKB-ARBA"/>
</dbReference>
<keyword evidence="2" id="KW-0687">Ribonucleoprotein</keyword>
<dbReference type="AlphaFoldDB" id="A0AAW0HTZ2"/>
<dbReference type="EMBL" id="JBBHLL010000336">
    <property type="protein sequence ID" value="KAK7805601.1"/>
    <property type="molecule type" value="Genomic_DNA"/>
</dbReference>
<feature type="non-terminal residue" evidence="3">
    <location>
        <position position="211"/>
    </location>
</feature>
<sequence length="211" mass="22574">TACKAKQEYDIVRIHVCCDGLKCPFPQGPSYGKPGHDGVNHLAFAEACSLDLSHKAIRRHLTPKASLKSTSTGSSWADTCGSQVHLLVDDSHHAAWGRTVFSSSAVTESRGNGCTPLLSAFSTPTLLPLHPRRCCSLASESCVFHREALPKSSPPEGPQGCAKPASSLQGIESQVLCHIALPHSLTAWLSILWMDSPLATADATYKEMRTA</sequence>
<evidence type="ECO:0000256" key="1">
    <source>
        <dbReference type="ARBA" id="ARBA00022980"/>
    </source>
</evidence>
<dbReference type="GO" id="GO:0003735">
    <property type="term" value="F:structural constituent of ribosome"/>
    <property type="evidence" value="ECO:0007669"/>
    <property type="project" value="InterPro"/>
</dbReference>
<name>A0AAW0HTZ2_MYOGA</name>